<dbReference type="SUPFAM" id="SSF53474">
    <property type="entry name" value="alpha/beta-Hydrolases"/>
    <property type="match status" value="1"/>
</dbReference>
<comment type="similarity">
    <text evidence="1 3">Belongs to the type-B carboxylesterase/lipase family.</text>
</comment>
<keyword evidence="2 3" id="KW-0378">Hydrolase</keyword>
<dbReference type="PANTHER" id="PTHR43918:SF4">
    <property type="entry name" value="CARBOXYLIC ESTER HYDROLASE"/>
    <property type="match status" value="1"/>
</dbReference>
<evidence type="ECO:0000256" key="3">
    <source>
        <dbReference type="RuleBase" id="RU361235"/>
    </source>
</evidence>
<keyword evidence="3" id="KW-0732">Signal</keyword>
<evidence type="ECO:0000313" key="5">
    <source>
        <dbReference type="EMBL" id="KAI1868393.1"/>
    </source>
</evidence>
<sequence>MGLLAAVLLYTASVLAVPGSVLQRASPLTISTSSGSVTGFINKTTPDVRQFLGIPFAEPPLGSLRFQPPVAKSAGAPITANKLPANCIQFSGFSSGLTIAGPVSQDCLYLNVYTPANAASGSLPVLIWIYGGAFIIGGSDVPYQVPDQWVERTKSHIVVTFNYRLGAFGFPNARAQTLNAGLLDQRLAVEWVAKNIAAFGGNPSKLVIWGQSAGAASVGLYGYAYPQNSLLYGAIADSGGPSMLLANDPLHSTFTGLAGTVGCGNLDANGEMACMQAVNSSKLESAVLSYPGSFAPALDGKTAFNDTTARISSGRIAKYPMIMGSNANEGGSFGGSDPITCPTVDEIENRQRYGLTTYQYFYAGNFTNVSQGQGATHSSELPLVFGTYGLYGTSTTFEKQVSEGMQDYWLAFIKNPNAPPSAAGTVWPPSNANTKSVMEFGANNRVQQLISGSSIGPGC</sequence>
<evidence type="ECO:0000256" key="1">
    <source>
        <dbReference type="ARBA" id="ARBA00005964"/>
    </source>
</evidence>
<feature type="domain" description="Carboxylesterase type B" evidence="4">
    <location>
        <begin position="339"/>
        <end position="448"/>
    </location>
</feature>
<dbReference type="InterPro" id="IPR050654">
    <property type="entry name" value="AChE-related_enzymes"/>
</dbReference>
<dbReference type="EMBL" id="JAFIMR010000017">
    <property type="protein sequence ID" value="KAI1868393.1"/>
    <property type="molecule type" value="Genomic_DNA"/>
</dbReference>
<evidence type="ECO:0000313" key="6">
    <source>
        <dbReference type="Proteomes" id="UP000829685"/>
    </source>
</evidence>
<comment type="caution">
    <text evidence="5">The sequence shown here is derived from an EMBL/GenBank/DDBJ whole genome shotgun (WGS) entry which is preliminary data.</text>
</comment>
<evidence type="ECO:0000259" key="4">
    <source>
        <dbReference type="Pfam" id="PF00135"/>
    </source>
</evidence>
<dbReference type="GO" id="GO:0052689">
    <property type="term" value="F:carboxylic ester hydrolase activity"/>
    <property type="evidence" value="ECO:0007669"/>
    <property type="project" value="TreeGrafter"/>
</dbReference>
<dbReference type="AlphaFoldDB" id="A0A9Q0APW2"/>
<dbReference type="Gene3D" id="3.40.50.1820">
    <property type="entry name" value="alpha/beta hydrolase"/>
    <property type="match status" value="2"/>
</dbReference>
<keyword evidence="6" id="KW-1185">Reference proteome</keyword>
<dbReference type="InterPro" id="IPR029058">
    <property type="entry name" value="AB_hydrolase_fold"/>
</dbReference>
<organism evidence="5 6">
    <name type="scientific">Neoarthrinium moseri</name>
    <dbReference type="NCBI Taxonomy" id="1658444"/>
    <lineage>
        <taxon>Eukaryota</taxon>
        <taxon>Fungi</taxon>
        <taxon>Dikarya</taxon>
        <taxon>Ascomycota</taxon>
        <taxon>Pezizomycotina</taxon>
        <taxon>Sordariomycetes</taxon>
        <taxon>Xylariomycetidae</taxon>
        <taxon>Amphisphaeriales</taxon>
        <taxon>Apiosporaceae</taxon>
        <taxon>Neoarthrinium</taxon>
    </lineage>
</organism>
<feature type="domain" description="Carboxylesterase type B" evidence="4">
    <location>
        <begin position="29"/>
        <end position="333"/>
    </location>
</feature>
<dbReference type="Proteomes" id="UP000829685">
    <property type="component" value="Unassembled WGS sequence"/>
</dbReference>
<dbReference type="InterPro" id="IPR019826">
    <property type="entry name" value="Carboxylesterase_B_AS"/>
</dbReference>
<gene>
    <name evidence="5" type="ORF">JX265_007216</name>
</gene>
<dbReference type="EC" id="3.1.1.-" evidence="3"/>
<reference evidence="5" key="1">
    <citation type="submission" date="2021-03" db="EMBL/GenBank/DDBJ databases">
        <title>Revisited historic fungal species revealed as producer of novel bioactive compounds through whole genome sequencing and comparative genomics.</title>
        <authorList>
            <person name="Vignolle G.A."/>
            <person name="Hochenegger N."/>
            <person name="Mach R.L."/>
            <person name="Mach-Aigner A.R."/>
            <person name="Javad Rahimi M."/>
            <person name="Salim K.A."/>
            <person name="Chan C.M."/>
            <person name="Lim L.B.L."/>
            <person name="Cai F."/>
            <person name="Druzhinina I.S."/>
            <person name="U'Ren J.M."/>
            <person name="Derntl C."/>
        </authorList>
    </citation>
    <scope>NUCLEOTIDE SEQUENCE</scope>
    <source>
        <strain evidence="5">TUCIM 5799</strain>
    </source>
</reference>
<dbReference type="PANTHER" id="PTHR43918">
    <property type="entry name" value="ACETYLCHOLINESTERASE"/>
    <property type="match status" value="1"/>
</dbReference>
<accession>A0A9Q0APW2</accession>
<dbReference type="Pfam" id="PF00135">
    <property type="entry name" value="COesterase"/>
    <property type="match status" value="2"/>
</dbReference>
<name>A0A9Q0APW2_9PEZI</name>
<protein>
    <recommendedName>
        <fullName evidence="3">Carboxylic ester hydrolase</fullName>
        <ecNumber evidence="3">3.1.1.-</ecNumber>
    </recommendedName>
</protein>
<feature type="signal peptide" evidence="3">
    <location>
        <begin position="1"/>
        <end position="16"/>
    </location>
</feature>
<dbReference type="PROSITE" id="PS00122">
    <property type="entry name" value="CARBOXYLESTERASE_B_1"/>
    <property type="match status" value="1"/>
</dbReference>
<dbReference type="InterPro" id="IPR002018">
    <property type="entry name" value="CarbesteraseB"/>
</dbReference>
<proteinExistence type="inferred from homology"/>
<evidence type="ECO:0000256" key="2">
    <source>
        <dbReference type="ARBA" id="ARBA00022801"/>
    </source>
</evidence>
<feature type="chain" id="PRO_5040548245" description="Carboxylic ester hydrolase" evidence="3">
    <location>
        <begin position="17"/>
        <end position="459"/>
    </location>
</feature>